<dbReference type="InterPro" id="IPR012910">
    <property type="entry name" value="Plug_dom"/>
</dbReference>
<dbReference type="Pfam" id="PF07715">
    <property type="entry name" value="Plug"/>
    <property type="match status" value="1"/>
</dbReference>
<dbReference type="RefSeq" id="WP_176802539.1">
    <property type="nucleotide sequence ID" value="NZ_JABXYJ010000003.1"/>
</dbReference>
<dbReference type="Gene3D" id="2.170.130.10">
    <property type="entry name" value="TonB-dependent receptor, plug domain"/>
    <property type="match status" value="1"/>
</dbReference>
<comment type="caution">
    <text evidence="15">The sequence shown here is derived from an EMBL/GenBank/DDBJ whole genome shotgun (WGS) entry which is preliminary data.</text>
</comment>
<protein>
    <submittedName>
        <fullName evidence="15">TonB-dependent receptor</fullName>
    </submittedName>
</protein>
<gene>
    <name evidence="15" type="ORF">HV832_05325</name>
</gene>
<keyword evidence="5 10" id="KW-0812">Transmembrane</keyword>
<keyword evidence="12" id="KW-0732">Signal</keyword>
<evidence type="ECO:0000256" key="9">
    <source>
        <dbReference type="ARBA" id="ARBA00023237"/>
    </source>
</evidence>
<evidence type="ECO:0000259" key="14">
    <source>
        <dbReference type="Pfam" id="PF07715"/>
    </source>
</evidence>
<evidence type="ECO:0000256" key="3">
    <source>
        <dbReference type="ARBA" id="ARBA00022448"/>
    </source>
</evidence>
<dbReference type="GO" id="GO:0009279">
    <property type="term" value="C:cell outer membrane"/>
    <property type="evidence" value="ECO:0007669"/>
    <property type="project" value="UniProtKB-SubCell"/>
</dbReference>
<keyword evidence="16" id="KW-1185">Reference proteome</keyword>
<dbReference type="NCBIfam" id="TIGR01782">
    <property type="entry name" value="TonB-Xanth-Caul"/>
    <property type="match status" value="1"/>
</dbReference>
<name>A0A850QD45_9BURK</name>
<dbReference type="EMBL" id="JABXYJ010000003">
    <property type="protein sequence ID" value="NVO77248.1"/>
    <property type="molecule type" value="Genomic_DNA"/>
</dbReference>
<evidence type="ECO:0000259" key="13">
    <source>
        <dbReference type="Pfam" id="PF00593"/>
    </source>
</evidence>
<evidence type="ECO:0000256" key="2">
    <source>
        <dbReference type="ARBA" id="ARBA00009810"/>
    </source>
</evidence>
<keyword evidence="9 10" id="KW-0998">Cell outer membrane</keyword>
<dbReference type="InterPro" id="IPR037066">
    <property type="entry name" value="Plug_dom_sf"/>
</dbReference>
<feature type="domain" description="TonB-dependent receptor plug" evidence="14">
    <location>
        <begin position="56"/>
        <end position="175"/>
    </location>
</feature>
<proteinExistence type="inferred from homology"/>
<keyword evidence="8 15" id="KW-0675">Receptor</keyword>
<evidence type="ECO:0000256" key="1">
    <source>
        <dbReference type="ARBA" id="ARBA00004571"/>
    </source>
</evidence>
<evidence type="ECO:0000256" key="7">
    <source>
        <dbReference type="ARBA" id="ARBA00023136"/>
    </source>
</evidence>
<evidence type="ECO:0000256" key="5">
    <source>
        <dbReference type="ARBA" id="ARBA00022692"/>
    </source>
</evidence>
<dbReference type="PANTHER" id="PTHR40980:SF3">
    <property type="entry name" value="TONB-DEPENDENT RECEPTOR-LIKE BETA-BARREL DOMAIN-CONTAINING PROTEIN"/>
    <property type="match status" value="1"/>
</dbReference>
<dbReference type="PANTHER" id="PTHR40980">
    <property type="entry name" value="PLUG DOMAIN-CONTAINING PROTEIN"/>
    <property type="match status" value="1"/>
</dbReference>
<feature type="signal peptide" evidence="12">
    <location>
        <begin position="1"/>
        <end position="29"/>
    </location>
</feature>
<dbReference type="AlphaFoldDB" id="A0A850QD45"/>
<evidence type="ECO:0000256" key="8">
    <source>
        <dbReference type="ARBA" id="ARBA00023170"/>
    </source>
</evidence>
<evidence type="ECO:0000256" key="12">
    <source>
        <dbReference type="SAM" id="SignalP"/>
    </source>
</evidence>
<dbReference type="Pfam" id="PF00593">
    <property type="entry name" value="TonB_dep_Rec_b-barrel"/>
    <property type="match status" value="1"/>
</dbReference>
<feature type="domain" description="TonB-dependent receptor-like beta-barrel" evidence="13">
    <location>
        <begin position="411"/>
        <end position="852"/>
    </location>
</feature>
<dbReference type="InterPro" id="IPR010104">
    <property type="entry name" value="TonB_rcpt_bac"/>
</dbReference>
<evidence type="ECO:0000256" key="10">
    <source>
        <dbReference type="PROSITE-ProRule" id="PRU01360"/>
    </source>
</evidence>
<evidence type="ECO:0000256" key="6">
    <source>
        <dbReference type="ARBA" id="ARBA00023077"/>
    </source>
</evidence>
<keyword evidence="3 10" id="KW-0813">Transport</keyword>
<dbReference type="Proteomes" id="UP000588051">
    <property type="component" value="Unassembled WGS sequence"/>
</dbReference>
<dbReference type="InterPro" id="IPR039426">
    <property type="entry name" value="TonB-dep_rcpt-like"/>
</dbReference>
<keyword evidence="6 11" id="KW-0798">TonB box</keyword>
<dbReference type="CDD" id="cd01347">
    <property type="entry name" value="ligand_gated_channel"/>
    <property type="match status" value="1"/>
</dbReference>
<feature type="chain" id="PRO_5033013979" evidence="12">
    <location>
        <begin position="30"/>
        <end position="887"/>
    </location>
</feature>
<dbReference type="Gene3D" id="2.40.170.20">
    <property type="entry name" value="TonB-dependent receptor, beta-barrel domain"/>
    <property type="match status" value="1"/>
</dbReference>
<evidence type="ECO:0000256" key="11">
    <source>
        <dbReference type="RuleBase" id="RU003357"/>
    </source>
</evidence>
<organism evidence="15 16">
    <name type="scientific">Undibacterium oligocarboniphilum</name>
    <dbReference type="NCBI Taxonomy" id="666702"/>
    <lineage>
        <taxon>Bacteria</taxon>
        <taxon>Pseudomonadati</taxon>
        <taxon>Pseudomonadota</taxon>
        <taxon>Betaproteobacteria</taxon>
        <taxon>Burkholderiales</taxon>
        <taxon>Oxalobacteraceae</taxon>
        <taxon>Undibacterium</taxon>
    </lineage>
</organism>
<evidence type="ECO:0000256" key="4">
    <source>
        <dbReference type="ARBA" id="ARBA00022452"/>
    </source>
</evidence>
<comment type="similarity">
    <text evidence="2 10 11">Belongs to the TonB-dependent receptor family.</text>
</comment>
<evidence type="ECO:0000313" key="16">
    <source>
        <dbReference type="Proteomes" id="UP000588051"/>
    </source>
</evidence>
<accession>A0A850QD45</accession>
<evidence type="ECO:0000313" key="15">
    <source>
        <dbReference type="EMBL" id="NVO77248.1"/>
    </source>
</evidence>
<keyword evidence="7 10" id="KW-0472">Membrane</keyword>
<keyword evidence="4 10" id="KW-1134">Transmembrane beta strand</keyword>
<dbReference type="SUPFAM" id="SSF56935">
    <property type="entry name" value="Porins"/>
    <property type="match status" value="1"/>
</dbReference>
<dbReference type="PROSITE" id="PS52016">
    <property type="entry name" value="TONB_DEPENDENT_REC_3"/>
    <property type="match status" value="1"/>
</dbReference>
<reference evidence="15 16" key="1">
    <citation type="submission" date="2020-06" db="EMBL/GenBank/DDBJ databases">
        <authorList>
            <person name="Qiu C."/>
            <person name="Liu Z."/>
        </authorList>
    </citation>
    <scope>NUCLEOTIDE SEQUENCE [LARGE SCALE GENOMIC DNA]</scope>
    <source>
        <strain evidence="15 16">EM 1</strain>
    </source>
</reference>
<dbReference type="InterPro" id="IPR036942">
    <property type="entry name" value="Beta-barrel_TonB_sf"/>
</dbReference>
<comment type="subcellular location">
    <subcellularLocation>
        <location evidence="1 10">Cell outer membrane</location>
        <topology evidence="1 10">Multi-pass membrane protein</topology>
    </subcellularLocation>
</comment>
<dbReference type="InterPro" id="IPR000531">
    <property type="entry name" value="Beta-barrel_TonB"/>
</dbReference>
<sequence length="887" mass="95422">MKHNSKPGLTPIASAVALLVLGASMSAQAQQADQSTPQEVVVTGIRASLQQSINQKRNAESLVEVITAEDVGKMPDKNVADSLQRIPGVNVATAGGTEGGFGENDRVSLRGTPSALTLTTFNGHTVSSGDWYAANISGGGRSVSYSLFPSELIGRVTVHKSSQADLIEGGAAGSVDIESRKPLDFKQQLSAMGSVEGVRSSLSGKNNAQLSGLVNWKNDDNSMGIMVQAFDQKRSLLRDGQEFLWWDKMVPGYDGSGWVQAHPEVLGKNISLLTGTAQFSQERETKGGMMDLQYKINPDLMFDLSGFYSKLEASNVNRNMMFAPYSAMTNGWSGKNGVAPSAWTIVGNTITSLTLPNTCPSGLDCSSMSTTVQDIAVRPGSYSDSRFVNLDVSYKANKDLSFTGKVGQTKGTGYTRDIGYEVWNAYSGGSISVYGLSQPAQIIVPGSNQLTFRPNNPIGGWASDVTATDKESYGQFDGLFKTGNDVLHSIKFGARFASHERNLTNLAGTVAAAGTLTSSAPNGVTTLNSSLPNVLNGTWTLTGDSVTAWANQYVTFNTHAYQSEFRVKEDVQAAYAMANFNAERVSGNFGVRVVSTKEHVENGSQNAVWAPIVTENTYTDFLPSANFRVDISDKVVGRFAVSRTMARPDFGQLAALSLLDTQMTGSGGNPNLKPIRSNNFDAGIEWYFAPKSMLSLGVFNMSMDSYVTYGSYVQSFYNYAQKANTDYKMSAALNTTAEVKGLELAYTQDFGNGFGVTANYTYADGKETGKAPGSACATTGDCSMVGTSKNSYNLGAYFENSKFNARIQYNYRSAFLNGLDRNSAIYQDAIGTISASLGYNLTDNISLTLEGKDLNNPMLKSYATTPDQPRAFYKNGRQIYFGIRAKI</sequence>